<organism evidence="1 2">
    <name type="scientific">Haloterrigena turkmenica (strain ATCC 51198 / DSM 5511 / JCM 9101 / NCIMB 13204 / VKM B-1734 / 4k)</name>
    <name type="common">Halococcus turkmenicus</name>
    <dbReference type="NCBI Taxonomy" id="543526"/>
    <lineage>
        <taxon>Archaea</taxon>
        <taxon>Methanobacteriati</taxon>
        <taxon>Methanobacteriota</taxon>
        <taxon>Stenosarchaea group</taxon>
        <taxon>Halobacteria</taxon>
        <taxon>Halobacteriales</taxon>
        <taxon>Natrialbaceae</taxon>
        <taxon>Haloterrigena</taxon>
    </lineage>
</organism>
<dbReference type="HOGENOM" id="CLU_2379345_0_0_2"/>
<name>D2S3Q9_HALTV</name>
<dbReference type="EMBL" id="CP001866">
    <property type="protein sequence ID" value="ADB64006.1"/>
    <property type="molecule type" value="Genomic_DNA"/>
</dbReference>
<evidence type="ECO:0000313" key="1">
    <source>
        <dbReference type="EMBL" id="ADB64006.1"/>
    </source>
</evidence>
<keyword evidence="1" id="KW-0614">Plasmid</keyword>
<gene>
    <name evidence="1" type="ordered locus">Htur_5278</name>
</gene>
<accession>D2S3Q9</accession>
<dbReference type="KEGG" id="htu:Htur_5278"/>
<dbReference type="Proteomes" id="UP000001903">
    <property type="component" value="Plasmid pHTUR06"/>
</dbReference>
<dbReference type="RefSeq" id="WP_012946245.1">
    <property type="nucleotide sequence ID" value="NC_013749.1"/>
</dbReference>
<geneLocation type="plasmid" evidence="1 2">
    <name>pHTUR06</name>
</geneLocation>
<dbReference type="AlphaFoldDB" id="D2S3Q9"/>
<dbReference type="GeneID" id="8745926"/>
<protein>
    <submittedName>
        <fullName evidence="1">Uncharacterized protein</fullName>
    </submittedName>
</protein>
<sequence>MSSTNSSGKTSVYPHTIVSPSDHFVSVKWWDSREKYSALFERLTDDDVIALVGFERRGGEGHSFKNPSLSMVPQPVQNTIKAEGFTIAEVADNE</sequence>
<evidence type="ECO:0000313" key="2">
    <source>
        <dbReference type="Proteomes" id="UP000001903"/>
    </source>
</evidence>
<keyword evidence="2" id="KW-1185">Reference proteome</keyword>
<proteinExistence type="predicted"/>
<reference evidence="1 2" key="1">
    <citation type="journal article" date="2010" name="Stand. Genomic Sci.">
        <title>Complete genome sequence of Haloterrigena turkmenica type strain (4k).</title>
        <authorList>
            <person name="Saunders E."/>
            <person name="Tindall B.J."/>
            <person name="Fahnrich R."/>
            <person name="Lapidus A."/>
            <person name="Copeland A."/>
            <person name="Del Rio T.G."/>
            <person name="Lucas S."/>
            <person name="Chen F."/>
            <person name="Tice H."/>
            <person name="Cheng J.F."/>
            <person name="Han C."/>
            <person name="Detter J.C."/>
            <person name="Bruce D."/>
            <person name="Goodwin L."/>
            <person name="Chain P."/>
            <person name="Pitluck S."/>
            <person name="Pati A."/>
            <person name="Ivanova N."/>
            <person name="Mavromatis K."/>
            <person name="Chen A."/>
            <person name="Palaniappan K."/>
            <person name="Land M."/>
            <person name="Hauser L."/>
            <person name="Chang Y.J."/>
            <person name="Jeffries C.D."/>
            <person name="Brettin T."/>
            <person name="Rohde M."/>
            <person name="Goker M."/>
            <person name="Bristow J."/>
            <person name="Eisen J.A."/>
            <person name="Markowitz V."/>
            <person name="Hugenholtz P."/>
            <person name="Klenk H.P."/>
            <person name="Kyrpides N.C."/>
        </authorList>
    </citation>
    <scope>NUCLEOTIDE SEQUENCE [LARGE SCALE GENOMIC DNA]</scope>
    <source>
        <strain evidence="2">ATCC 51198 / DSM 5511 / JCM 9101 / NCIMB 13204 / VKM B-1734 / 4k</strain>
    </source>
</reference>